<dbReference type="Proteomes" id="UP001057402">
    <property type="component" value="Chromosome 9"/>
</dbReference>
<reference evidence="2" key="1">
    <citation type="journal article" date="2023" name="Front. Plant Sci.">
        <title>Chromosomal-level genome assembly of Melastoma candidum provides insights into trichome evolution.</title>
        <authorList>
            <person name="Zhong Y."/>
            <person name="Wu W."/>
            <person name="Sun C."/>
            <person name="Zou P."/>
            <person name="Liu Y."/>
            <person name="Dai S."/>
            <person name="Zhou R."/>
        </authorList>
    </citation>
    <scope>NUCLEOTIDE SEQUENCE [LARGE SCALE GENOMIC DNA]</scope>
</reference>
<keyword evidence="2" id="KW-1185">Reference proteome</keyword>
<proteinExistence type="predicted"/>
<accession>A0ACB9MPI4</accession>
<evidence type="ECO:0000313" key="2">
    <source>
        <dbReference type="Proteomes" id="UP001057402"/>
    </source>
</evidence>
<comment type="caution">
    <text evidence="1">The sequence shown here is derived from an EMBL/GenBank/DDBJ whole genome shotgun (WGS) entry which is preliminary data.</text>
</comment>
<name>A0ACB9MPI4_9MYRT</name>
<dbReference type="EMBL" id="CM042888">
    <property type="protein sequence ID" value="KAI4325269.1"/>
    <property type="molecule type" value="Genomic_DNA"/>
</dbReference>
<gene>
    <name evidence="1" type="ORF">MLD38_030683</name>
</gene>
<organism evidence="1 2">
    <name type="scientific">Melastoma candidum</name>
    <dbReference type="NCBI Taxonomy" id="119954"/>
    <lineage>
        <taxon>Eukaryota</taxon>
        <taxon>Viridiplantae</taxon>
        <taxon>Streptophyta</taxon>
        <taxon>Embryophyta</taxon>
        <taxon>Tracheophyta</taxon>
        <taxon>Spermatophyta</taxon>
        <taxon>Magnoliopsida</taxon>
        <taxon>eudicotyledons</taxon>
        <taxon>Gunneridae</taxon>
        <taxon>Pentapetalae</taxon>
        <taxon>rosids</taxon>
        <taxon>malvids</taxon>
        <taxon>Myrtales</taxon>
        <taxon>Melastomataceae</taxon>
        <taxon>Melastomatoideae</taxon>
        <taxon>Melastomateae</taxon>
        <taxon>Melastoma</taxon>
    </lineage>
</organism>
<protein>
    <submittedName>
        <fullName evidence="1">Uncharacterized protein</fullName>
    </submittedName>
</protein>
<sequence length="118" mass="12771">MATFINPSPLIRLPSPSIRPGGRGMGQVQASRFTPLAPLLGRPSDTDPSCSADDATTVELEIEARSGSGSRLAGRFTEEKARELRLKTADCYNFHDAMYHSAIASRLASDVSGSYRRE</sequence>
<evidence type="ECO:0000313" key="1">
    <source>
        <dbReference type="EMBL" id="KAI4325269.1"/>
    </source>
</evidence>